<reference evidence="1 2" key="1">
    <citation type="submission" date="2019-03" db="EMBL/GenBank/DDBJ databases">
        <title>Single cell metagenomics reveals metabolic interactions within the superorganism composed of flagellate Streblomastix strix and complex community of Bacteroidetes bacteria on its surface.</title>
        <authorList>
            <person name="Treitli S.C."/>
            <person name="Kolisko M."/>
            <person name="Husnik F."/>
            <person name="Keeling P."/>
            <person name="Hampl V."/>
        </authorList>
    </citation>
    <scope>NUCLEOTIDE SEQUENCE [LARGE SCALE GENOMIC DNA]</scope>
    <source>
        <strain evidence="1">St1</strain>
    </source>
</reference>
<evidence type="ECO:0000313" key="2">
    <source>
        <dbReference type="Proteomes" id="UP000324575"/>
    </source>
</evidence>
<accession>A0A5M8P147</accession>
<dbReference type="AlphaFoldDB" id="A0A5M8P147"/>
<sequence length="32" mass="3647">MNHPWPVKLKIENMKPACKSCTKEDEQDAGSM</sequence>
<protein>
    <submittedName>
        <fullName evidence="1">Uncharacterized protein</fullName>
    </submittedName>
</protein>
<dbReference type="Proteomes" id="UP000324575">
    <property type="component" value="Unassembled WGS sequence"/>
</dbReference>
<evidence type="ECO:0000313" key="1">
    <source>
        <dbReference type="EMBL" id="KAA6302134.1"/>
    </source>
</evidence>
<comment type="caution">
    <text evidence="1">The sequence shown here is derived from an EMBL/GenBank/DDBJ whole genome shotgun (WGS) entry which is preliminary data.</text>
</comment>
<name>A0A5M8P147_9BACT</name>
<dbReference type="EMBL" id="SNRX01000010">
    <property type="protein sequence ID" value="KAA6302134.1"/>
    <property type="molecule type" value="Genomic_DNA"/>
</dbReference>
<proteinExistence type="predicted"/>
<gene>
    <name evidence="1" type="ORF">EZS26_001735</name>
</gene>
<organism evidence="1 2">
    <name type="scientific">Candidatus Ordinivivax streblomastigis</name>
    <dbReference type="NCBI Taxonomy" id="2540710"/>
    <lineage>
        <taxon>Bacteria</taxon>
        <taxon>Pseudomonadati</taxon>
        <taxon>Bacteroidota</taxon>
        <taxon>Bacteroidia</taxon>
        <taxon>Bacteroidales</taxon>
        <taxon>Candidatus Ordinivivax</taxon>
    </lineage>
</organism>